<dbReference type="InterPro" id="IPR001845">
    <property type="entry name" value="HTH_ArsR_DNA-bd_dom"/>
</dbReference>
<dbReference type="GO" id="GO:0003700">
    <property type="term" value="F:DNA-binding transcription factor activity"/>
    <property type="evidence" value="ECO:0007669"/>
    <property type="project" value="InterPro"/>
</dbReference>
<dbReference type="NCBIfam" id="NF033788">
    <property type="entry name" value="HTH_metalloreg"/>
    <property type="match status" value="1"/>
</dbReference>
<gene>
    <name evidence="2" type="ORF">TMPK1_12240</name>
</gene>
<keyword evidence="3" id="KW-1185">Reference proteome</keyword>
<organism evidence="2 3">
    <name type="scientific">Roseiterribacter gracilis</name>
    <dbReference type="NCBI Taxonomy" id="2812848"/>
    <lineage>
        <taxon>Bacteria</taxon>
        <taxon>Pseudomonadati</taxon>
        <taxon>Pseudomonadota</taxon>
        <taxon>Alphaproteobacteria</taxon>
        <taxon>Rhodospirillales</taxon>
        <taxon>Roseiterribacteraceae</taxon>
        <taxon>Roseiterribacter</taxon>
    </lineage>
</organism>
<dbReference type="PANTHER" id="PTHR38600:SF2">
    <property type="entry name" value="SLL0088 PROTEIN"/>
    <property type="match status" value="1"/>
</dbReference>
<dbReference type="AlphaFoldDB" id="A0A8S8XCF4"/>
<evidence type="ECO:0000313" key="2">
    <source>
        <dbReference type="EMBL" id="GIL38987.1"/>
    </source>
</evidence>
<dbReference type="SUPFAM" id="SSF46785">
    <property type="entry name" value="Winged helix' DNA-binding domain"/>
    <property type="match status" value="1"/>
</dbReference>
<evidence type="ECO:0000259" key="1">
    <source>
        <dbReference type="PROSITE" id="PS50987"/>
    </source>
</evidence>
<dbReference type="PROSITE" id="PS50987">
    <property type="entry name" value="HTH_ARSR_2"/>
    <property type="match status" value="1"/>
</dbReference>
<sequence length="119" mass="13551">MVGRKQADLDAVFAALASEPRRRMLERLRAGQANISEIAEPFDMSLFGVSKHLKVLEVAGLVRREIIGREHRFAAEIDAVADAERWMQTHLAFWHLRLDALDKHIAKDPAPTKRGRKRT</sequence>
<name>A0A8S8XCF4_9PROT</name>
<dbReference type="InterPro" id="IPR036390">
    <property type="entry name" value="WH_DNA-bd_sf"/>
</dbReference>
<protein>
    <submittedName>
        <fullName evidence="2">Transcriptional regulator</fullName>
    </submittedName>
</protein>
<dbReference type="Pfam" id="PF12840">
    <property type="entry name" value="HTH_20"/>
    <property type="match status" value="1"/>
</dbReference>
<dbReference type="InterPro" id="IPR036388">
    <property type="entry name" value="WH-like_DNA-bd_sf"/>
</dbReference>
<proteinExistence type="predicted"/>
<evidence type="ECO:0000313" key="3">
    <source>
        <dbReference type="Proteomes" id="UP000681075"/>
    </source>
</evidence>
<comment type="caution">
    <text evidence="2">The sequence shown here is derived from an EMBL/GenBank/DDBJ whole genome shotgun (WGS) entry which is preliminary data.</text>
</comment>
<dbReference type="PANTHER" id="PTHR38600">
    <property type="entry name" value="TRANSCRIPTIONAL REGULATORY PROTEIN"/>
    <property type="match status" value="1"/>
</dbReference>
<dbReference type="InterPro" id="IPR011991">
    <property type="entry name" value="ArsR-like_HTH"/>
</dbReference>
<dbReference type="Gene3D" id="1.10.10.10">
    <property type="entry name" value="Winged helix-like DNA-binding domain superfamily/Winged helix DNA-binding domain"/>
    <property type="match status" value="1"/>
</dbReference>
<reference evidence="2" key="1">
    <citation type="submission" date="2021-02" db="EMBL/GenBank/DDBJ databases">
        <title>Genome sequence of Rhodospirillales sp. strain TMPK1 isolated from soil.</title>
        <authorList>
            <person name="Nakai R."/>
            <person name="Kusada H."/>
            <person name="Tamaki H."/>
        </authorList>
    </citation>
    <scope>NUCLEOTIDE SEQUENCE</scope>
    <source>
        <strain evidence="2">TMPK1</strain>
    </source>
</reference>
<dbReference type="Proteomes" id="UP000681075">
    <property type="component" value="Unassembled WGS sequence"/>
</dbReference>
<accession>A0A8S8XCF4</accession>
<dbReference type="EMBL" id="BOPV01000001">
    <property type="protein sequence ID" value="GIL38987.1"/>
    <property type="molecule type" value="Genomic_DNA"/>
</dbReference>
<dbReference type="CDD" id="cd00090">
    <property type="entry name" value="HTH_ARSR"/>
    <property type="match status" value="1"/>
</dbReference>
<dbReference type="RefSeq" id="WP_420242088.1">
    <property type="nucleotide sequence ID" value="NZ_BOPV01000001.1"/>
</dbReference>
<dbReference type="SMART" id="SM00418">
    <property type="entry name" value="HTH_ARSR"/>
    <property type="match status" value="1"/>
</dbReference>
<feature type="domain" description="HTH arsR-type" evidence="1">
    <location>
        <begin position="1"/>
        <end position="95"/>
    </location>
</feature>